<dbReference type="InterPro" id="IPR000630">
    <property type="entry name" value="Ribosomal_uS8"/>
</dbReference>
<accession>A0A2H0RDP3</accession>
<comment type="caution">
    <text evidence="7">The sequence shown here is derived from an EMBL/GenBank/DDBJ whole genome shotgun (WGS) entry which is preliminary data.</text>
</comment>
<dbReference type="Pfam" id="PF00410">
    <property type="entry name" value="Ribosomal_S8"/>
    <property type="match status" value="1"/>
</dbReference>
<evidence type="ECO:0000256" key="2">
    <source>
        <dbReference type="ARBA" id="ARBA00022980"/>
    </source>
</evidence>
<dbReference type="SUPFAM" id="SSF56047">
    <property type="entry name" value="Ribosomal protein S8"/>
    <property type="match status" value="1"/>
</dbReference>
<comment type="similarity">
    <text evidence="1 6">Belongs to the universal ribosomal protein uS8 family.</text>
</comment>
<evidence type="ECO:0000256" key="1">
    <source>
        <dbReference type="ARBA" id="ARBA00006471"/>
    </source>
</evidence>
<dbReference type="Gene3D" id="3.30.1370.30">
    <property type="match status" value="1"/>
</dbReference>
<organism evidence="7 8">
    <name type="scientific">Candidatus Wolfebacteria bacterium CG10_big_fil_rev_8_21_14_0_10_31_9</name>
    <dbReference type="NCBI Taxonomy" id="1975070"/>
    <lineage>
        <taxon>Bacteria</taxon>
        <taxon>Candidatus Wolfeibacteriota</taxon>
    </lineage>
</organism>
<name>A0A2H0RDP3_9BACT</name>
<dbReference type="EMBL" id="PCXV01000024">
    <property type="protein sequence ID" value="PIR44134.1"/>
    <property type="molecule type" value="Genomic_DNA"/>
</dbReference>
<evidence type="ECO:0000256" key="4">
    <source>
        <dbReference type="ARBA" id="ARBA00035258"/>
    </source>
</evidence>
<dbReference type="PANTHER" id="PTHR11758">
    <property type="entry name" value="40S RIBOSOMAL PROTEIN S15A"/>
    <property type="match status" value="1"/>
</dbReference>
<evidence type="ECO:0000256" key="6">
    <source>
        <dbReference type="RuleBase" id="RU003660"/>
    </source>
</evidence>
<dbReference type="PROSITE" id="PS00053">
    <property type="entry name" value="RIBOSOMAL_S8"/>
    <property type="match status" value="1"/>
</dbReference>
<dbReference type="Gene3D" id="3.30.1490.10">
    <property type="match status" value="1"/>
</dbReference>
<dbReference type="GO" id="GO:1990904">
    <property type="term" value="C:ribonucleoprotein complex"/>
    <property type="evidence" value="ECO:0007669"/>
    <property type="project" value="UniProtKB-KW"/>
</dbReference>
<dbReference type="AlphaFoldDB" id="A0A2H0RDP3"/>
<evidence type="ECO:0000256" key="5">
    <source>
        <dbReference type="ARBA" id="ARBA00035525"/>
    </source>
</evidence>
<gene>
    <name evidence="7" type="primary">rpsH</name>
    <name evidence="7" type="ORF">COV23_01515</name>
</gene>
<protein>
    <recommendedName>
        <fullName evidence="4">Small ribosomal subunit protein uS8</fullName>
    </recommendedName>
    <alternativeName>
        <fullName evidence="5">30S ribosomal protein S8</fullName>
    </alternativeName>
</protein>
<dbReference type="Proteomes" id="UP000231602">
    <property type="component" value="Unassembled WGS sequence"/>
</dbReference>
<dbReference type="InterPro" id="IPR047863">
    <property type="entry name" value="Ribosomal_uS8_CS"/>
</dbReference>
<dbReference type="GO" id="GO:0003735">
    <property type="term" value="F:structural constituent of ribosome"/>
    <property type="evidence" value="ECO:0007669"/>
    <property type="project" value="InterPro"/>
</dbReference>
<evidence type="ECO:0000313" key="8">
    <source>
        <dbReference type="Proteomes" id="UP000231602"/>
    </source>
</evidence>
<evidence type="ECO:0000313" key="7">
    <source>
        <dbReference type="EMBL" id="PIR44134.1"/>
    </source>
</evidence>
<dbReference type="FunFam" id="3.30.1490.10:FF:000001">
    <property type="entry name" value="30S ribosomal protein S8"/>
    <property type="match status" value="1"/>
</dbReference>
<dbReference type="InterPro" id="IPR035987">
    <property type="entry name" value="Ribosomal_uS8_sf"/>
</dbReference>
<reference evidence="7 8" key="1">
    <citation type="submission" date="2017-09" db="EMBL/GenBank/DDBJ databases">
        <title>Depth-based differentiation of microbial function through sediment-hosted aquifers and enrichment of novel symbionts in the deep terrestrial subsurface.</title>
        <authorList>
            <person name="Probst A.J."/>
            <person name="Ladd B."/>
            <person name="Jarett J.K."/>
            <person name="Geller-Mcgrath D.E."/>
            <person name="Sieber C.M."/>
            <person name="Emerson J.B."/>
            <person name="Anantharaman K."/>
            <person name="Thomas B.C."/>
            <person name="Malmstrom R."/>
            <person name="Stieglmeier M."/>
            <person name="Klingl A."/>
            <person name="Woyke T."/>
            <person name="Ryan C.M."/>
            <person name="Banfield J.F."/>
        </authorList>
    </citation>
    <scope>NUCLEOTIDE SEQUENCE [LARGE SCALE GENOMIC DNA]</scope>
    <source>
        <strain evidence="7">CG10_big_fil_rev_8_21_14_0_10_31_9</strain>
    </source>
</reference>
<evidence type="ECO:0000256" key="3">
    <source>
        <dbReference type="ARBA" id="ARBA00023274"/>
    </source>
</evidence>
<sequence length="127" mass="14271">MYTDLLAQIKNAQAVKKDSIKIPASKLDEMVLKLLVNRRFIESFDKKGRGIKKVLSVKIRYTEDGNGAINGVRLLSKPSRHLYVGYKDIRKVRSGYGLLVISTPQGIMSGEDARKAKLGGEVFFEVW</sequence>
<dbReference type="GO" id="GO:0006412">
    <property type="term" value="P:translation"/>
    <property type="evidence" value="ECO:0007669"/>
    <property type="project" value="InterPro"/>
</dbReference>
<proteinExistence type="inferred from homology"/>
<dbReference type="GO" id="GO:0005737">
    <property type="term" value="C:cytoplasm"/>
    <property type="evidence" value="ECO:0007669"/>
    <property type="project" value="UniProtKB-ARBA"/>
</dbReference>
<dbReference type="GO" id="GO:0005840">
    <property type="term" value="C:ribosome"/>
    <property type="evidence" value="ECO:0007669"/>
    <property type="project" value="UniProtKB-KW"/>
</dbReference>
<keyword evidence="2 6" id="KW-0689">Ribosomal protein</keyword>
<keyword evidence="3 6" id="KW-0687">Ribonucleoprotein</keyword>